<dbReference type="PRINTS" id="PR00377">
    <property type="entry name" value="IMPHPHTASES"/>
</dbReference>
<dbReference type="EMBL" id="JBHTLK010000007">
    <property type="protein sequence ID" value="MFD1146092.1"/>
    <property type="molecule type" value="Genomic_DNA"/>
</dbReference>
<evidence type="ECO:0000256" key="3">
    <source>
        <dbReference type="ARBA" id="ARBA00022842"/>
    </source>
</evidence>
<dbReference type="PROSITE" id="PS00629">
    <property type="entry name" value="IMP_1"/>
    <property type="match status" value="1"/>
</dbReference>
<dbReference type="InterPro" id="IPR000760">
    <property type="entry name" value="Inositol_monophosphatase-like"/>
</dbReference>
<dbReference type="Gene3D" id="3.30.540.10">
    <property type="entry name" value="Fructose-1,6-Bisphosphatase, subunit A, domain 1"/>
    <property type="match status" value="1"/>
</dbReference>
<dbReference type="SUPFAM" id="SSF56655">
    <property type="entry name" value="Carbohydrate phosphatase"/>
    <property type="match status" value="1"/>
</dbReference>
<reference evidence="5" key="1">
    <citation type="journal article" date="2019" name="Int. J. Syst. Evol. Microbiol.">
        <title>The Global Catalogue of Microorganisms (GCM) 10K type strain sequencing project: providing services to taxonomists for standard genome sequencing and annotation.</title>
        <authorList>
            <consortium name="The Broad Institute Genomics Platform"/>
            <consortium name="The Broad Institute Genome Sequencing Center for Infectious Disease"/>
            <person name="Wu L."/>
            <person name="Ma J."/>
        </authorList>
    </citation>
    <scope>NUCLEOTIDE SEQUENCE [LARGE SCALE GENOMIC DNA]</scope>
    <source>
        <strain evidence="5">CCUG 60214</strain>
    </source>
</reference>
<keyword evidence="5" id="KW-1185">Reference proteome</keyword>
<name>A0ABW3QIJ6_9PSEU</name>
<evidence type="ECO:0000256" key="2">
    <source>
        <dbReference type="ARBA" id="ARBA00022801"/>
    </source>
</evidence>
<accession>A0ABW3QIJ6</accession>
<dbReference type="Pfam" id="PF00459">
    <property type="entry name" value="Inositol_P"/>
    <property type="match status" value="1"/>
</dbReference>
<dbReference type="InterPro" id="IPR020583">
    <property type="entry name" value="Inositol_monoP_metal-BS"/>
</dbReference>
<organism evidence="4 5">
    <name type="scientific">Saccharothrix hoggarensis</name>
    <dbReference type="NCBI Taxonomy" id="913853"/>
    <lineage>
        <taxon>Bacteria</taxon>
        <taxon>Bacillati</taxon>
        <taxon>Actinomycetota</taxon>
        <taxon>Actinomycetes</taxon>
        <taxon>Pseudonocardiales</taxon>
        <taxon>Pseudonocardiaceae</taxon>
        <taxon>Saccharothrix</taxon>
    </lineage>
</organism>
<evidence type="ECO:0000313" key="5">
    <source>
        <dbReference type="Proteomes" id="UP001597168"/>
    </source>
</evidence>
<proteinExistence type="predicted"/>
<evidence type="ECO:0000256" key="1">
    <source>
        <dbReference type="ARBA" id="ARBA00022723"/>
    </source>
</evidence>
<dbReference type="RefSeq" id="WP_380719493.1">
    <property type="nucleotide sequence ID" value="NZ_JBHTLK010000007.1"/>
</dbReference>
<keyword evidence="1" id="KW-0479">Metal-binding</keyword>
<comment type="caution">
    <text evidence="4">The sequence shown here is derived from an EMBL/GenBank/DDBJ whole genome shotgun (WGS) entry which is preliminary data.</text>
</comment>
<dbReference type="Proteomes" id="UP001597168">
    <property type="component" value="Unassembled WGS sequence"/>
</dbReference>
<dbReference type="PANTHER" id="PTHR20854">
    <property type="entry name" value="INOSITOL MONOPHOSPHATASE"/>
    <property type="match status" value="1"/>
</dbReference>
<dbReference type="Gene3D" id="3.40.190.80">
    <property type="match status" value="1"/>
</dbReference>
<sequence length="266" mass="28564">MKRPLNQLAEIAQKAVQLGGKQVRNTRPQAITEKSDRDVFTDVDIRIERGIRDYLARATPEIGFVGEEEGTSGTAASDGHYWALDPIDGTSNFSHGIPLCAVQLALIESDEALVAAISLPFLDLNYWATKGGGAYANGVRMRASGTTDVARAIVSIGDYATGEGAAQKNEQRIRLTAALAERVERVRMFGSAAHDLAWVAEGRIDATLILSNNVLDIAGGVLIAREAGATVVDAAGRQHTFDSLETLAGSEELLRKLLPLVRERNI</sequence>
<dbReference type="PANTHER" id="PTHR20854:SF4">
    <property type="entry name" value="INOSITOL-1-MONOPHOSPHATASE-RELATED"/>
    <property type="match status" value="1"/>
</dbReference>
<keyword evidence="2" id="KW-0378">Hydrolase</keyword>
<protein>
    <submittedName>
        <fullName evidence="4">Inositol monophosphatase family protein</fullName>
    </submittedName>
</protein>
<evidence type="ECO:0000313" key="4">
    <source>
        <dbReference type="EMBL" id="MFD1146092.1"/>
    </source>
</evidence>
<gene>
    <name evidence="4" type="ORF">ACFQ3T_03040</name>
</gene>
<keyword evidence="3" id="KW-0460">Magnesium</keyword>